<organism evidence="1 2">
    <name type="scientific">Gonium pectorale</name>
    <name type="common">Green alga</name>
    <dbReference type="NCBI Taxonomy" id="33097"/>
    <lineage>
        <taxon>Eukaryota</taxon>
        <taxon>Viridiplantae</taxon>
        <taxon>Chlorophyta</taxon>
        <taxon>core chlorophytes</taxon>
        <taxon>Chlorophyceae</taxon>
        <taxon>CS clade</taxon>
        <taxon>Chlamydomonadales</taxon>
        <taxon>Volvocaceae</taxon>
        <taxon>Gonium</taxon>
    </lineage>
</organism>
<protein>
    <submittedName>
        <fullName evidence="1">Uncharacterized protein</fullName>
    </submittedName>
</protein>
<dbReference type="PANTHER" id="PTHR40429">
    <property type="entry name" value="FLAGELLAR ASSOCIATED PROTEIN"/>
    <property type="match status" value="1"/>
</dbReference>
<comment type="caution">
    <text evidence="1">The sequence shown here is derived from an EMBL/GenBank/DDBJ whole genome shotgun (WGS) entry which is preliminary data.</text>
</comment>
<accession>A0A150G6S1</accession>
<dbReference type="EMBL" id="LSYV01000054">
    <property type="protein sequence ID" value="KXZ45542.1"/>
    <property type="molecule type" value="Genomic_DNA"/>
</dbReference>
<dbReference type="Proteomes" id="UP000075714">
    <property type="component" value="Unassembled WGS sequence"/>
</dbReference>
<dbReference type="PANTHER" id="PTHR40429:SF1">
    <property type="entry name" value="FLAGELLAR ASSOCIATED PROTEIN"/>
    <property type="match status" value="1"/>
</dbReference>
<name>A0A150G6S1_GONPE</name>
<keyword evidence="2" id="KW-1185">Reference proteome</keyword>
<reference evidence="2" key="1">
    <citation type="journal article" date="2016" name="Nat. Commun.">
        <title>The Gonium pectorale genome demonstrates co-option of cell cycle regulation during the evolution of multicellularity.</title>
        <authorList>
            <person name="Hanschen E.R."/>
            <person name="Marriage T.N."/>
            <person name="Ferris P.J."/>
            <person name="Hamaji T."/>
            <person name="Toyoda A."/>
            <person name="Fujiyama A."/>
            <person name="Neme R."/>
            <person name="Noguchi H."/>
            <person name="Minakuchi Y."/>
            <person name="Suzuki M."/>
            <person name="Kawai-Toyooka H."/>
            <person name="Smith D.R."/>
            <person name="Sparks H."/>
            <person name="Anderson J."/>
            <person name="Bakaric R."/>
            <person name="Luria V."/>
            <person name="Karger A."/>
            <person name="Kirschner M.W."/>
            <person name="Durand P.M."/>
            <person name="Michod R.E."/>
            <person name="Nozaki H."/>
            <person name="Olson B.J."/>
        </authorList>
    </citation>
    <scope>NUCLEOTIDE SEQUENCE [LARGE SCALE GENOMIC DNA]</scope>
    <source>
        <strain evidence="2">NIES-2863</strain>
    </source>
</reference>
<evidence type="ECO:0000313" key="1">
    <source>
        <dbReference type="EMBL" id="KXZ45542.1"/>
    </source>
</evidence>
<gene>
    <name evidence="1" type="ORF">GPECTOR_53g128</name>
</gene>
<sequence>MPQERIPYTTLGTSFYANRKTAPQYTFSHGKDVERGAQPGSIPYGPGPGAYEAAAASLHATGPLAGHVEKANAKWAVDTTLRSNCGAPRNNYMQPPGPGLYLRSRSAFNLTGSRQPLANWHNAAASGWKDYSRRECQTPVVLSREHERARLGTHSPGPMTAVPVDSVGRQLTSNRTTQPRCAFSRSERFSSVGLKAAAAVPGPGSYNY</sequence>
<dbReference type="AlphaFoldDB" id="A0A150G6S1"/>
<dbReference type="OrthoDB" id="406368at2759"/>
<proteinExistence type="predicted"/>
<evidence type="ECO:0000313" key="2">
    <source>
        <dbReference type="Proteomes" id="UP000075714"/>
    </source>
</evidence>